<protein>
    <submittedName>
        <fullName evidence="1">Uncharacterized protein</fullName>
    </submittedName>
</protein>
<proteinExistence type="predicted"/>
<gene>
    <name evidence="1" type="ORF">SCF082_LOCUS44693</name>
</gene>
<evidence type="ECO:0000313" key="2">
    <source>
        <dbReference type="Proteomes" id="UP001642464"/>
    </source>
</evidence>
<name>A0ABP0R4S6_9DINO</name>
<dbReference type="EMBL" id="CAXAMM010040740">
    <property type="protein sequence ID" value="CAK9095135.1"/>
    <property type="molecule type" value="Genomic_DNA"/>
</dbReference>
<sequence>MATAGEGFMPVRHFVDLQPEPDTTLLGQGFIPPDFNTGRLRMLLARLAKQTESMEKAANWGEKALVTTGASAEQAARHADRAFRLPMAEPGSEAMGDFEGFFPPRWWALWGRKALGSTDALLPALCVSHNDVVTGRRIEHRRGTFL</sequence>
<keyword evidence="2" id="KW-1185">Reference proteome</keyword>
<reference evidence="1 2" key="1">
    <citation type="submission" date="2024-02" db="EMBL/GenBank/DDBJ databases">
        <authorList>
            <person name="Chen Y."/>
            <person name="Shah S."/>
            <person name="Dougan E. K."/>
            <person name="Thang M."/>
            <person name="Chan C."/>
        </authorList>
    </citation>
    <scope>NUCLEOTIDE SEQUENCE [LARGE SCALE GENOMIC DNA]</scope>
</reference>
<evidence type="ECO:0000313" key="1">
    <source>
        <dbReference type="EMBL" id="CAK9095135.1"/>
    </source>
</evidence>
<dbReference type="Proteomes" id="UP001642464">
    <property type="component" value="Unassembled WGS sequence"/>
</dbReference>
<organism evidence="1 2">
    <name type="scientific">Durusdinium trenchii</name>
    <dbReference type="NCBI Taxonomy" id="1381693"/>
    <lineage>
        <taxon>Eukaryota</taxon>
        <taxon>Sar</taxon>
        <taxon>Alveolata</taxon>
        <taxon>Dinophyceae</taxon>
        <taxon>Suessiales</taxon>
        <taxon>Symbiodiniaceae</taxon>
        <taxon>Durusdinium</taxon>
    </lineage>
</organism>
<comment type="caution">
    <text evidence="1">The sequence shown here is derived from an EMBL/GenBank/DDBJ whole genome shotgun (WGS) entry which is preliminary data.</text>
</comment>
<accession>A0ABP0R4S6</accession>